<evidence type="ECO:0000313" key="7">
    <source>
        <dbReference type="Proteomes" id="UP001175228"/>
    </source>
</evidence>
<evidence type="ECO:0000256" key="3">
    <source>
        <dbReference type="SAM" id="MobiDB-lite"/>
    </source>
</evidence>
<organism evidence="6 7">
    <name type="scientific">Armillaria luteobubalina</name>
    <dbReference type="NCBI Taxonomy" id="153913"/>
    <lineage>
        <taxon>Eukaryota</taxon>
        <taxon>Fungi</taxon>
        <taxon>Dikarya</taxon>
        <taxon>Basidiomycota</taxon>
        <taxon>Agaricomycotina</taxon>
        <taxon>Agaricomycetes</taxon>
        <taxon>Agaricomycetidae</taxon>
        <taxon>Agaricales</taxon>
        <taxon>Marasmiineae</taxon>
        <taxon>Physalacriaceae</taxon>
        <taxon>Armillaria</taxon>
    </lineage>
</organism>
<feature type="domain" description="Thioester reductase (TE)" evidence="5">
    <location>
        <begin position="703"/>
        <end position="905"/>
    </location>
</feature>
<dbReference type="InterPro" id="IPR051414">
    <property type="entry name" value="Adenylate-forming_Reductase"/>
</dbReference>
<evidence type="ECO:0000313" key="6">
    <source>
        <dbReference type="EMBL" id="KAK0499795.1"/>
    </source>
</evidence>
<comment type="caution">
    <text evidence="6">The sequence shown here is derived from an EMBL/GenBank/DDBJ whole genome shotgun (WGS) entry which is preliminary data.</text>
</comment>
<dbReference type="Pfam" id="PF07993">
    <property type="entry name" value="NAD_binding_4"/>
    <property type="match status" value="1"/>
</dbReference>
<dbReference type="InterPro" id="IPR013120">
    <property type="entry name" value="FAR_NAD-bd"/>
</dbReference>
<evidence type="ECO:0008006" key="8">
    <source>
        <dbReference type="Google" id="ProtNLM"/>
    </source>
</evidence>
<dbReference type="SUPFAM" id="SSF51735">
    <property type="entry name" value="NAD(P)-binding Rossmann-fold domains"/>
    <property type="match status" value="1"/>
</dbReference>
<dbReference type="Proteomes" id="UP001175228">
    <property type="component" value="Unassembled WGS sequence"/>
</dbReference>
<feature type="region of interest" description="Disordered" evidence="3">
    <location>
        <begin position="1"/>
        <end position="26"/>
    </location>
</feature>
<reference evidence="6" key="1">
    <citation type="submission" date="2023-06" db="EMBL/GenBank/DDBJ databases">
        <authorList>
            <consortium name="Lawrence Berkeley National Laboratory"/>
            <person name="Ahrendt S."/>
            <person name="Sahu N."/>
            <person name="Indic B."/>
            <person name="Wong-Bajracharya J."/>
            <person name="Merenyi Z."/>
            <person name="Ke H.-M."/>
            <person name="Monk M."/>
            <person name="Kocsube S."/>
            <person name="Drula E."/>
            <person name="Lipzen A."/>
            <person name="Balint B."/>
            <person name="Henrissat B."/>
            <person name="Andreopoulos B."/>
            <person name="Martin F.M."/>
            <person name="Harder C.B."/>
            <person name="Rigling D."/>
            <person name="Ford K.L."/>
            <person name="Foster G.D."/>
            <person name="Pangilinan J."/>
            <person name="Papanicolaou A."/>
            <person name="Barry K."/>
            <person name="LaButti K."/>
            <person name="Viragh M."/>
            <person name="Koriabine M."/>
            <person name="Yan M."/>
            <person name="Riley R."/>
            <person name="Champramary S."/>
            <person name="Plett K.L."/>
            <person name="Tsai I.J."/>
            <person name="Slot J."/>
            <person name="Sipos G."/>
            <person name="Plett J."/>
            <person name="Nagy L.G."/>
            <person name="Grigoriev I.V."/>
        </authorList>
    </citation>
    <scope>NUCLEOTIDE SEQUENCE</scope>
    <source>
        <strain evidence="6">HWK02</strain>
    </source>
</reference>
<name>A0AA39QBI5_9AGAR</name>
<dbReference type="EMBL" id="JAUEPU010000009">
    <property type="protein sequence ID" value="KAK0499795.1"/>
    <property type="molecule type" value="Genomic_DNA"/>
</dbReference>
<keyword evidence="7" id="KW-1185">Reference proteome</keyword>
<sequence>MSFSEHRDIPPPPRNQGEQSTTFRPPPIDGSFTVQQMCDWHLQHSPNHRIFVYAREDGSLRNICWAEAVTAAYACARLMKSRILFEEKAPVVAILSMSDTITYTSTIMGLQRANYVVFPISPRNSAPAVARLLHEVGVQHILVGRDASMQDLSHEALSILGSQYPSADLPELSPIPVFEDLFLPDWRAHTNSDDPPLLSVDSCTAGMYLHSSGSTAFPKPIHCDRHRLTDSALAPWFGGRDLCDVVFAVHGLPIYHAMGIFPFLCAVSSGLVLGVFEPKVPATSSTLDMFVSAKAINSDMVSCTPYVLEVWSHEPKCIDWLSTRSGVVCGGAPLNKEVGDQLVSRGVSIFVLYGSTECGVVTPVLPAKASDCWEYFEFTKSKTPKMLASGPNSFELIVLKNEFIEPSVINTNVDGVDGFATSDLLTPHPTKPGYWKIVGRKGDQIVHNTGKKTNPGPLESMLNQDPHILAAVMFGRGKPQVGVLIEPGPQFSFNPVDKSKLAEFRNLIWPTVKKINQIAPQHSRLFKEMIIVTKPGRPVAYTAKNTVRRQVTLDNYSEDIETLYKTVEGSAQSGILPPSEWDYTSTHEFVRNVVLQTFPRPIPDNADLFQHGCDSIQAIWIRNTLFCALRDSADSDTRQISDNFVYSDPISVAQGTLISVGADAPSRVDAMHQMVQKYSQNFPVILTENRSGALTGVDKVVLVTGTTGGLGCHILANLVLDGTVKHIYAVNRPGAVLIARRQQQTITDHGLEVDMEKVTMLEADLSVETQIKNSVTHIIHNAWRVDFNLGLSSFESNIRGLRKLIDISLTSQARLVYTNSIGVFLNATEDDPLAEVPVDATVAQGMGYGESKWVSEELLRLTPSLRYSIIRVGQLTGRPKGTWKLKEWFPSMIQSSKVLGCLPDDEKGVSWLLAHAAAQLLVNHIDNSTSIMHLVHPNPVSWSTLACFASTELNVKLVSYTQWLEALENSALDATVLPAMRLLPHYKHIVKIIGRSLRNREAFGLPRLSTTLTQDTSIPSLDENEVRNWMQYWYDAKMLN</sequence>
<evidence type="ECO:0000259" key="4">
    <source>
        <dbReference type="Pfam" id="PF00501"/>
    </source>
</evidence>
<evidence type="ECO:0000256" key="2">
    <source>
        <dbReference type="ARBA" id="ARBA00022553"/>
    </source>
</evidence>
<dbReference type="Pfam" id="PF23562">
    <property type="entry name" value="AMP-binding_C_3"/>
    <property type="match status" value="1"/>
</dbReference>
<keyword evidence="2" id="KW-0597">Phosphoprotein</keyword>
<proteinExistence type="predicted"/>
<dbReference type="AlphaFoldDB" id="A0AA39QBI5"/>
<dbReference type="Pfam" id="PF00501">
    <property type="entry name" value="AMP-binding"/>
    <property type="match status" value="1"/>
</dbReference>
<dbReference type="PANTHER" id="PTHR43439">
    <property type="entry name" value="PHENYLACETATE-COENZYME A LIGASE"/>
    <property type="match status" value="1"/>
</dbReference>
<dbReference type="InterPro" id="IPR036291">
    <property type="entry name" value="NAD(P)-bd_dom_sf"/>
</dbReference>
<gene>
    <name evidence="6" type="ORF">EDD18DRAFT_1442304</name>
</gene>
<keyword evidence="1" id="KW-0596">Phosphopantetheine</keyword>
<evidence type="ECO:0000259" key="5">
    <source>
        <dbReference type="Pfam" id="PF07993"/>
    </source>
</evidence>
<evidence type="ECO:0000256" key="1">
    <source>
        <dbReference type="ARBA" id="ARBA00022450"/>
    </source>
</evidence>
<dbReference type="Gene3D" id="3.40.50.12780">
    <property type="entry name" value="N-terminal domain of ligase-like"/>
    <property type="match status" value="1"/>
</dbReference>
<protein>
    <recommendedName>
        <fullName evidence="8">Acetyl-CoA synthetase-like protein</fullName>
    </recommendedName>
</protein>
<feature type="domain" description="AMP-dependent synthetase/ligase" evidence="4">
    <location>
        <begin position="40"/>
        <end position="367"/>
    </location>
</feature>
<dbReference type="Gene3D" id="3.40.50.720">
    <property type="entry name" value="NAD(P)-binding Rossmann-like Domain"/>
    <property type="match status" value="1"/>
</dbReference>
<dbReference type="SUPFAM" id="SSF56801">
    <property type="entry name" value="Acetyl-CoA synthetase-like"/>
    <property type="match status" value="1"/>
</dbReference>
<accession>A0AA39QBI5</accession>
<dbReference type="InterPro" id="IPR000873">
    <property type="entry name" value="AMP-dep_synth/lig_dom"/>
</dbReference>
<dbReference type="InterPro" id="IPR042099">
    <property type="entry name" value="ANL_N_sf"/>
</dbReference>
<dbReference type="PANTHER" id="PTHR43439:SF2">
    <property type="entry name" value="ENZYME, PUTATIVE (JCVI)-RELATED"/>
    <property type="match status" value="1"/>
</dbReference>